<gene>
    <name evidence="1" type="ORF">PCL_00014</name>
</gene>
<dbReference type="AlphaFoldDB" id="A0A2U3DP88"/>
<evidence type="ECO:0000313" key="2">
    <source>
        <dbReference type="Proteomes" id="UP000245956"/>
    </source>
</evidence>
<evidence type="ECO:0000313" key="1">
    <source>
        <dbReference type="EMBL" id="PWI64067.1"/>
    </source>
</evidence>
<organism evidence="1 2">
    <name type="scientific">Purpureocillium lilacinum</name>
    <name type="common">Paecilomyces lilacinus</name>
    <dbReference type="NCBI Taxonomy" id="33203"/>
    <lineage>
        <taxon>Eukaryota</taxon>
        <taxon>Fungi</taxon>
        <taxon>Dikarya</taxon>
        <taxon>Ascomycota</taxon>
        <taxon>Pezizomycotina</taxon>
        <taxon>Sordariomycetes</taxon>
        <taxon>Hypocreomycetidae</taxon>
        <taxon>Hypocreales</taxon>
        <taxon>Ophiocordycipitaceae</taxon>
        <taxon>Purpureocillium</taxon>
    </lineage>
</organism>
<comment type="caution">
    <text evidence="1">The sequence shown here is derived from an EMBL/GenBank/DDBJ whole genome shotgun (WGS) entry which is preliminary data.</text>
</comment>
<sequence>MDLSLERKRNAILEDGFFFLDDAEVGQNLERMDEESIPLASATGLLFCKANVLDNPGIRTVLDCFFEWFGLGLYRSFGARHGDYVFQKNDPRYPEMDGRCLLVHVLSKGSTVTLWKGSHRCSLPYIKGENNLWLVPRASLRRFRLSPVTYTFEQGGFIILDPRTAVEISEGGTATLAFGAREVLEHWWNPMEIPRSPNLEEIINSMEDSKFGMNVKYIESL</sequence>
<reference evidence="1 2" key="1">
    <citation type="journal article" date="2016" name="Front. Microbiol.">
        <title>Genome and transcriptome sequences reveal the specific parasitism of the nematophagous Purpureocillium lilacinum 36-1.</title>
        <authorList>
            <person name="Xie J."/>
            <person name="Li S."/>
            <person name="Mo C."/>
            <person name="Xiao X."/>
            <person name="Peng D."/>
            <person name="Wang G."/>
            <person name="Xiao Y."/>
        </authorList>
    </citation>
    <scope>NUCLEOTIDE SEQUENCE [LARGE SCALE GENOMIC DNA]</scope>
    <source>
        <strain evidence="1 2">36-1</strain>
    </source>
</reference>
<proteinExistence type="predicted"/>
<dbReference type="EMBL" id="LCWV01000102">
    <property type="protein sequence ID" value="PWI64067.1"/>
    <property type="molecule type" value="Genomic_DNA"/>
</dbReference>
<protein>
    <submittedName>
        <fullName evidence="1">Uncharacterized protein</fullName>
    </submittedName>
</protein>
<name>A0A2U3DP88_PURLI</name>
<dbReference type="Proteomes" id="UP000245956">
    <property type="component" value="Unassembled WGS sequence"/>
</dbReference>
<accession>A0A2U3DP88</accession>